<organism evidence="1 2">
    <name type="scientific">Microbacterium alkaliflavum</name>
    <dbReference type="NCBI Taxonomy" id="3248839"/>
    <lineage>
        <taxon>Bacteria</taxon>
        <taxon>Bacillati</taxon>
        <taxon>Actinomycetota</taxon>
        <taxon>Actinomycetes</taxon>
        <taxon>Micrococcales</taxon>
        <taxon>Microbacteriaceae</taxon>
        <taxon>Microbacterium</taxon>
    </lineage>
</organism>
<proteinExistence type="predicted"/>
<protein>
    <submittedName>
        <fullName evidence="1">Nucleotidyl transferase AbiEii/AbiGii toxin family protein</fullName>
    </submittedName>
</protein>
<evidence type="ECO:0000313" key="2">
    <source>
        <dbReference type="Proteomes" id="UP001610861"/>
    </source>
</evidence>
<name>A0ABW7Q772_9MICO</name>
<evidence type="ECO:0000313" key="1">
    <source>
        <dbReference type="EMBL" id="MFH8250516.1"/>
    </source>
</evidence>
<reference evidence="1 2" key="1">
    <citation type="submission" date="2024-09" db="EMBL/GenBank/DDBJ databases">
        <authorList>
            <person name="Pan X."/>
        </authorList>
    </citation>
    <scope>NUCLEOTIDE SEQUENCE [LARGE SCALE GENOMIC DNA]</scope>
    <source>
        <strain evidence="1 2">B2969</strain>
    </source>
</reference>
<keyword evidence="1" id="KW-0808">Transferase</keyword>
<dbReference type="GO" id="GO:0016740">
    <property type="term" value="F:transferase activity"/>
    <property type="evidence" value="ECO:0007669"/>
    <property type="project" value="UniProtKB-KW"/>
</dbReference>
<accession>A0ABW7Q772</accession>
<dbReference type="RefSeq" id="WP_396640477.1">
    <property type="nucleotide sequence ID" value="NZ_JBIQWL010000003.1"/>
</dbReference>
<dbReference type="Pfam" id="PF08843">
    <property type="entry name" value="AbiEii"/>
    <property type="match status" value="1"/>
</dbReference>
<sequence>MSQRDDAKNETRVSGVLDAAERLDTEAKFGVDSDQVIRDHVISHALAAIARVGTDDVVFFGGTALSRTHLTDLRLSEDIDLIALGERRAIGDRIESELGRQLQRTLGAVTFTPRLRQARHPEPSVLQVGDVRVQIQLLSTEGYPAWPTEVVEIEQRYSDAPSAELRVLTGAAFVASKLSAWSDRRAPRDLYDLWAMGEAGMINGDAVALFGRLGTHTSAAKVPFERIPSDSEWRTALGHQGIIRVGPQDAAEAVRAALEASLAR</sequence>
<gene>
    <name evidence="1" type="ORF">ACH3VR_09155</name>
</gene>
<dbReference type="InterPro" id="IPR014942">
    <property type="entry name" value="AbiEii"/>
</dbReference>
<dbReference type="EMBL" id="JBIQWL010000003">
    <property type="protein sequence ID" value="MFH8250516.1"/>
    <property type="molecule type" value="Genomic_DNA"/>
</dbReference>
<keyword evidence="2" id="KW-1185">Reference proteome</keyword>
<dbReference type="Gene3D" id="3.10.450.620">
    <property type="entry name" value="JHP933, nucleotidyltransferase-like core domain"/>
    <property type="match status" value="1"/>
</dbReference>
<comment type="caution">
    <text evidence="1">The sequence shown here is derived from an EMBL/GenBank/DDBJ whole genome shotgun (WGS) entry which is preliminary data.</text>
</comment>
<dbReference type="Proteomes" id="UP001610861">
    <property type="component" value="Unassembled WGS sequence"/>
</dbReference>